<reference evidence="2 3" key="1">
    <citation type="submission" date="2024-03" db="EMBL/GenBank/DDBJ databases">
        <authorList>
            <person name="Gkanogiannis A."/>
            <person name="Becerra Lopez-Lavalle L."/>
        </authorList>
    </citation>
    <scope>NUCLEOTIDE SEQUENCE [LARGE SCALE GENOMIC DNA]</scope>
</reference>
<proteinExistence type="predicted"/>
<accession>A0ABP0YI57</accession>
<evidence type="ECO:0000313" key="2">
    <source>
        <dbReference type="EMBL" id="CAK9319241.1"/>
    </source>
</evidence>
<evidence type="ECO:0000256" key="1">
    <source>
        <dbReference type="SAM" id="MobiDB-lite"/>
    </source>
</evidence>
<dbReference type="Proteomes" id="UP001642487">
    <property type="component" value="Chromosome 3"/>
</dbReference>
<protein>
    <submittedName>
        <fullName evidence="2">Uncharacterized protein</fullName>
    </submittedName>
</protein>
<gene>
    <name evidence="2" type="ORF">CITCOLO1_LOCUS11235</name>
</gene>
<feature type="compositionally biased region" description="Low complexity" evidence="1">
    <location>
        <begin position="1"/>
        <end position="10"/>
    </location>
</feature>
<name>A0ABP0YI57_9ROSI</name>
<evidence type="ECO:0000313" key="3">
    <source>
        <dbReference type="Proteomes" id="UP001642487"/>
    </source>
</evidence>
<feature type="region of interest" description="Disordered" evidence="1">
    <location>
        <begin position="1"/>
        <end position="66"/>
    </location>
</feature>
<keyword evidence="3" id="KW-1185">Reference proteome</keyword>
<sequence>MAAAASAVAAEIIELPRPRDKLPMNLSPDSASCNPPESSSISTDRISDTNESSSLPDGFHEDVEIQ</sequence>
<dbReference type="EMBL" id="OZ021737">
    <property type="protein sequence ID" value="CAK9319241.1"/>
    <property type="molecule type" value="Genomic_DNA"/>
</dbReference>
<feature type="compositionally biased region" description="Polar residues" evidence="1">
    <location>
        <begin position="27"/>
        <end position="37"/>
    </location>
</feature>
<organism evidence="2 3">
    <name type="scientific">Citrullus colocynthis</name>
    <name type="common">colocynth</name>
    <dbReference type="NCBI Taxonomy" id="252529"/>
    <lineage>
        <taxon>Eukaryota</taxon>
        <taxon>Viridiplantae</taxon>
        <taxon>Streptophyta</taxon>
        <taxon>Embryophyta</taxon>
        <taxon>Tracheophyta</taxon>
        <taxon>Spermatophyta</taxon>
        <taxon>Magnoliopsida</taxon>
        <taxon>eudicotyledons</taxon>
        <taxon>Gunneridae</taxon>
        <taxon>Pentapetalae</taxon>
        <taxon>rosids</taxon>
        <taxon>fabids</taxon>
        <taxon>Cucurbitales</taxon>
        <taxon>Cucurbitaceae</taxon>
        <taxon>Benincaseae</taxon>
        <taxon>Citrullus</taxon>
    </lineage>
</organism>
<feature type="non-terminal residue" evidence="2">
    <location>
        <position position="66"/>
    </location>
</feature>